<organism evidence="4 6">
    <name type="scientific">Phytophthora cactorum</name>
    <dbReference type="NCBI Taxonomy" id="29920"/>
    <lineage>
        <taxon>Eukaryota</taxon>
        <taxon>Sar</taxon>
        <taxon>Stramenopiles</taxon>
        <taxon>Oomycota</taxon>
        <taxon>Peronosporomycetes</taxon>
        <taxon>Peronosporales</taxon>
        <taxon>Peronosporaceae</taxon>
        <taxon>Phytophthora</taxon>
    </lineage>
</organism>
<dbReference type="Proteomes" id="UP000774804">
    <property type="component" value="Unassembled WGS sequence"/>
</dbReference>
<evidence type="ECO:0000313" key="2">
    <source>
        <dbReference type="EMBL" id="KAG2849956.1"/>
    </source>
</evidence>
<dbReference type="Proteomes" id="UP000697107">
    <property type="component" value="Unassembled WGS sequence"/>
</dbReference>
<evidence type="ECO:0000313" key="3">
    <source>
        <dbReference type="EMBL" id="KAG2899271.1"/>
    </source>
</evidence>
<evidence type="ECO:0000313" key="4">
    <source>
        <dbReference type="EMBL" id="KAG2935918.1"/>
    </source>
</evidence>
<proteinExistence type="predicted"/>
<sequence>MNHLCVLAWVWLAVLNTNRLAERKEVSLLEGSKGNGVESSKALRATSTRNAGKLRIRLIGSQSFLLWRAPATVGGSSLCLSNLEAASIPILTPYFNALTNKHKISQ</sequence>
<keyword evidence="1" id="KW-0732">Signal</keyword>
<evidence type="ECO:0000313" key="5">
    <source>
        <dbReference type="EMBL" id="KAG2976412.1"/>
    </source>
</evidence>
<accession>A0A8T1D8H2</accession>
<name>A0A8T1D8H2_9STRA</name>
<evidence type="ECO:0000256" key="1">
    <source>
        <dbReference type="SAM" id="SignalP"/>
    </source>
</evidence>
<reference evidence="4" key="1">
    <citation type="submission" date="2018-10" db="EMBL/GenBank/DDBJ databases">
        <title>Effector identification in a new, highly contiguous assembly of the strawberry crown rot pathogen Phytophthora cactorum.</title>
        <authorList>
            <person name="Armitage A.D."/>
            <person name="Nellist C.F."/>
            <person name="Bates H."/>
            <person name="Vickerstaff R.J."/>
            <person name="Harrison R.J."/>
        </authorList>
    </citation>
    <scope>NUCLEOTIDE SEQUENCE</scope>
    <source>
        <strain evidence="2">15-7</strain>
        <strain evidence="3">4032</strain>
        <strain evidence="4">4040</strain>
        <strain evidence="5">P415</strain>
    </source>
</reference>
<evidence type="ECO:0008006" key="7">
    <source>
        <dbReference type="Google" id="ProtNLM"/>
    </source>
</evidence>
<dbReference type="EMBL" id="RCMK01000335">
    <property type="protein sequence ID" value="KAG2935918.1"/>
    <property type="molecule type" value="Genomic_DNA"/>
</dbReference>
<gene>
    <name evidence="2" type="ORF">PC113_g17225</name>
    <name evidence="3" type="ORF">PC115_g16577</name>
    <name evidence="4" type="ORF">PC117_g12301</name>
    <name evidence="5" type="ORF">PC118_g13424</name>
</gene>
<dbReference type="AlphaFoldDB" id="A0A8T1D8H2"/>
<feature type="signal peptide" evidence="1">
    <location>
        <begin position="1"/>
        <end position="21"/>
    </location>
</feature>
<dbReference type="EMBL" id="RCML01000462">
    <property type="protein sequence ID" value="KAG2976412.1"/>
    <property type="molecule type" value="Genomic_DNA"/>
</dbReference>
<dbReference type="Proteomes" id="UP000736787">
    <property type="component" value="Unassembled WGS sequence"/>
</dbReference>
<dbReference type="EMBL" id="RCMI01000734">
    <property type="protein sequence ID" value="KAG2899271.1"/>
    <property type="molecule type" value="Genomic_DNA"/>
</dbReference>
<dbReference type="EMBL" id="RCMG01000729">
    <property type="protein sequence ID" value="KAG2849956.1"/>
    <property type="molecule type" value="Genomic_DNA"/>
</dbReference>
<dbReference type="Proteomes" id="UP000735874">
    <property type="component" value="Unassembled WGS sequence"/>
</dbReference>
<protein>
    <recommendedName>
        <fullName evidence="7">Secreted protein</fullName>
    </recommendedName>
</protein>
<comment type="caution">
    <text evidence="4">The sequence shown here is derived from an EMBL/GenBank/DDBJ whole genome shotgun (WGS) entry which is preliminary data.</text>
</comment>
<feature type="chain" id="PRO_5040043964" description="Secreted protein" evidence="1">
    <location>
        <begin position="22"/>
        <end position="106"/>
    </location>
</feature>
<evidence type="ECO:0000313" key="6">
    <source>
        <dbReference type="Proteomes" id="UP000736787"/>
    </source>
</evidence>